<name>A0ABR3NPG8_9TELE</name>
<organism evidence="1 2">
    <name type="scientific">Cirrhinus molitorella</name>
    <name type="common">mud carp</name>
    <dbReference type="NCBI Taxonomy" id="172907"/>
    <lineage>
        <taxon>Eukaryota</taxon>
        <taxon>Metazoa</taxon>
        <taxon>Chordata</taxon>
        <taxon>Craniata</taxon>
        <taxon>Vertebrata</taxon>
        <taxon>Euteleostomi</taxon>
        <taxon>Actinopterygii</taxon>
        <taxon>Neopterygii</taxon>
        <taxon>Teleostei</taxon>
        <taxon>Ostariophysi</taxon>
        <taxon>Cypriniformes</taxon>
        <taxon>Cyprinidae</taxon>
        <taxon>Labeoninae</taxon>
        <taxon>Labeonini</taxon>
        <taxon>Cirrhinus</taxon>
    </lineage>
</organism>
<protein>
    <submittedName>
        <fullName evidence="1">Uncharacterized protein</fullName>
    </submittedName>
</protein>
<dbReference type="Gene3D" id="3.40.50.300">
    <property type="entry name" value="P-loop containing nucleotide triphosphate hydrolases"/>
    <property type="match status" value="1"/>
</dbReference>
<gene>
    <name evidence="1" type="ORF">QQF64_025594</name>
</gene>
<evidence type="ECO:0000313" key="1">
    <source>
        <dbReference type="EMBL" id="KAL1278921.1"/>
    </source>
</evidence>
<dbReference type="Proteomes" id="UP001558613">
    <property type="component" value="Unassembled WGS sequence"/>
</dbReference>
<keyword evidence="2" id="KW-1185">Reference proteome</keyword>
<evidence type="ECO:0000313" key="2">
    <source>
        <dbReference type="Proteomes" id="UP001558613"/>
    </source>
</evidence>
<reference evidence="1 2" key="1">
    <citation type="submission" date="2023-09" db="EMBL/GenBank/DDBJ databases">
        <authorList>
            <person name="Wang M."/>
        </authorList>
    </citation>
    <scope>NUCLEOTIDE SEQUENCE [LARGE SCALE GENOMIC DNA]</scope>
    <source>
        <strain evidence="1">GT-2023</strain>
        <tissue evidence="1">Liver</tissue>
    </source>
</reference>
<comment type="caution">
    <text evidence="1">The sequence shown here is derived from an EMBL/GenBank/DDBJ whole genome shotgun (WGS) entry which is preliminary data.</text>
</comment>
<proteinExistence type="predicted"/>
<dbReference type="InterPro" id="IPR027417">
    <property type="entry name" value="P-loop_NTPase"/>
</dbReference>
<dbReference type="EMBL" id="JAYMGO010000003">
    <property type="protein sequence ID" value="KAL1278921.1"/>
    <property type="molecule type" value="Genomic_DNA"/>
</dbReference>
<sequence length="125" mass="14494">MEEIQRIFSSRINKHIMILIIQNLEHQTTELNEETKSVIESFGGRHDFVGPATQVSTLMENIEEMVEENQGGFYSTETFLEAQMSKMLKFEEMKKKIHSLETHFLSQGSTESRDDLRIVLQETPS</sequence>
<accession>A0ABR3NPG8</accession>